<dbReference type="PANTHER" id="PTHR14136">
    <property type="entry name" value="BTB_POZ DOMAIN-CONTAINING PROTEIN KCTD9"/>
    <property type="match status" value="1"/>
</dbReference>
<keyword evidence="3" id="KW-1185">Reference proteome</keyword>
<dbReference type="InterPro" id="IPR051082">
    <property type="entry name" value="Pentapeptide-BTB/POZ_domain"/>
</dbReference>
<accession>A0A9K3D3X5</accession>
<reference evidence="2 3" key="1">
    <citation type="journal article" date="2018" name="PLoS ONE">
        <title>The draft genome of Kipferlia bialata reveals reductive genome evolution in fornicate parasites.</title>
        <authorList>
            <person name="Tanifuji G."/>
            <person name="Takabayashi S."/>
            <person name="Kume K."/>
            <person name="Takagi M."/>
            <person name="Nakayama T."/>
            <person name="Kamikawa R."/>
            <person name="Inagaki Y."/>
            <person name="Hashimoto T."/>
        </authorList>
    </citation>
    <scope>NUCLEOTIDE SEQUENCE [LARGE SCALE GENOMIC DNA]</scope>
    <source>
        <strain evidence="2">NY0173</strain>
    </source>
</reference>
<feature type="coiled-coil region" evidence="1">
    <location>
        <begin position="155"/>
        <end position="182"/>
    </location>
</feature>
<dbReference type="InterPro" id="IPR001646">
    <property type="entry name" value="5peptide_repeat"/>
</dbReference>
<comment type="caution">
    <text evidence="2">The sequence shown here is derived from an EMBL/GenBank/DDBJ whole genome shotgun (WGS) entry which is preliminary data.</text>
</comment>
<sequence length="539" mass="58079">DGAQLLLQVSAADITPLPMGTKGMTLTQKRQYRQAMVANGLFCDLLDLVGPIIDRQTEILGYSKRLSALGSGATRPEDGDGENTDLDRWGVLDTLGAATLSLLSNLCVAQGKARTLLTQLDEEEKVTPTHVEDMEIERDILKSMLRRRTISDEKRESIRGQIAEMEEEIRDMEASVLSISEVSAQLKPYIIFPEVASALSQPLRERVVDTARDQHPCDWGEGYIVTENGLEEGVQNLFNPYAIVDKTDLDLTSDDFKEEDVTLWDLTGSRVTGVDFTAVEGLTVEKISSLSALTQCTLRGMDLTGLELSGSDATGSDFSAANLTECVVTGATLIGCDMSNCNMTGVEGLTLELVKGVKNMKGVTLTGVDMRGWDLQGVDLSGSNLSGCQMGGAKVREDLVGGATLPEGDDAPTCMPAMPRFVVARGVTETVLTQSALPDCLSGNWLPFTIIVPSVQGSRTWSVTASGNFDLLDKTQSNYVMFAGHQGEGTITRSGTSITFQGPNGPYTVSCTPGQEARVELTTHCHSWYVDSSLTLHPQ</sequence>
<evidence type="ECO:0000256" key="1">
    <source>
        <dbReference type="SAM" id="Coils"/>
    </source>
</evidence>
<dbReference type="SUPFAM" id="SSF141571">
    <property type="entry name" value="Pentapeptide repeat-like"/>
    <property type="match status" value="1"/>
</dbReference>
<gene>
    <name evidence="2" type="ORF">KIPB_009624</name>
</gene>
<dbReference type="AlphaFoldDB" id="A0A9K3D3X5"/>
<organism evidence="2 3">
    <name type="scientific">Kipferlia bialata</name>
    <dbReference type="NCBI Taxonomy" id="797122"/>
    <lineage>
        <taxon>Eukaryota</taxon>
        <taxon>Metamonada</taxon>
        <taxon>Carpediemonas-like organisms</taxon>
        <taxon>Kipferlia</taxon>
    </lineage>
</organism>
<evidence type="ECO:0000313" key="3">
    <source>
        <dbReference type="Proteomes" id="UP000265618"/>
    </source>
</evidence>
<dbReference type="Pfam" id="PF00805">
    <property type="entry name" value="Pentapeptide"/>
    <property type="match status" value="3"/>
</dbReference>
<name>A0A9K3D3X5_9EUKA</name>
<proteinExistence type="predicted"/>
<feature type="non-terminal residue" evidence="2">
    <location>
        <position position="1"/>
    </location>
</feature>
<dbReference type="OrthoDB" id="9989223at2759"/>
<protein>
    <recommendedName>
        <fullName evidence="4">Pentapeptide repeat-containing protein</fullName>
    </recommendedName>
</protein>
<keyword evidence="1" id="KW-0175">Coiled coil</keyword>
<dbReference type="EMBL" id="BDIP01003325">
    <property type="protein sequence ID" value="GIQ87561.1"/>
    <property type="molecule type" value="Genomic_DNA"/>
</dbReference>
<evidence type="ECO:0000313" key="2">
    <source>
        <dbReference type="EMBL" id="GIQ87561.1"/>
    </source>
</evidence>
<dbReference type="Proteomes" id="UP000265618">
    <property type="component" value="Unassembled WGS sequence"/>
</dbReference>
<dbReference type="Gene3D" id="2.160.20.80">
    <property type="entry name" value="E3 ubiquitin-protein ligase SopA"/>
    <property type="match status" value="1"/>
</dbReference>
<evidence type="ECO:0008006" key="4">
    <source>
        <dbReference type="Google" id="ProtNLM"/>
    </source>
</evidence>
<dbReference type="PANTHER" id="PTHR14136:SF17">
    <property type="entry name" value="BTB_POZ DOMAIN-CONTAINING PROTEIN KCTD9"/>
    <property type="match status" value="1"/>
</dbReference>